<organism evidence="2 3">
    <name type="scientific">Luteococcus sanguinis</name>
    <dbReference type="NCBI Taxonomy" id="174038"/>
    <lineage>
        <taxon>Bacteria</taxon>
        <taxon>Bacillati</taxon>
        <taxon>Actinomycetota</taxon>
        <taxon>Actinomycetes</taxon>
        <taxon>Propionibacteriales</taxon>
        <taxon>Propionibacteriaceae</taxon>
        <taxon>Luteococcus</taxon>
    </lineage>
</organism>
<evidence type="ECO:0000256" key="1">
    <source>
        <dbReference type="ARBA" id="ARBA00009981"/>
    </source>
</evidence>
<proteinExistence type="inferred from homology"/>
<dbReference type="RefSeq" id="WP_343884588.1">
    <property type="nucleotide sequence ID" value="NZ_BAAAKI010000003.1"/>
</dbReference>
<sequence>MASIETPSKATKRSAVRATVRSARSGRFVGNVMTVTRRSSDLSKKSAEVFAEAEQGPVTVTRRDGEPMVLMAARRAAEMDHLLDSAAQFMQALLRGQAEPVAAMTEVYPWMMALTPEDRSACAKELRDAALASFSTGQARLLEEAEASWRGTAEAVAAGLVSADVDWLDDEPLVGRP</sequence>
<keyword evidence="3" id="KW-1185">Reference proteome</keyword>
<dbReference type="SUPFAM" id="SSF143120">
    <property type="entry name" value="YefM-like"/>
    <property type="match status" value="1"/>
</dbReference>
<reference evidence="3" key="1">
    <citation type="journal article" date="2019" name="Int. J. Syst. Evol. Microbiol.">
        <title>The Global Catalogue of Microorganisms (GCM) 10K type strain sequencing project: providing services to taxonomists for standard genome sequencing and annotation.</title>
        <authorList>
            <consortium name="The Broad Institute Genomics Platform"/>
            <consortium name="The Broad Institute Genome Sequencing Center for Infectious Disease"/>
            <person name="Wu L."/>
            <person name="Ma J."/>
        </authorList>
    </citation>
    <scope>NUCLEOTIDE SEQUENCE [LARGE SCALE GENOMIC DNA]</scope>
    <source>
        <strain evidence="3">CGMCC 1.15277</strain>
    </source>
</reference>
<dbReference type="EMBL" id="JBHSUA010000018">
    <property type="protein sequence ID" value="MFC6397212.1"/>
    <property type="molecule type" value="Genomic_DNA"/>
</dbReference>
<comment type="similarity">
    <text evidence="1">Belongs to the phD/YefM antitoxin family.</text>
</comment>
<dbReference type="Proteomes" id="UP001596266">
    <property type="component" value="Unassembled WGS sequence"/>
</dbReference>
<protein>
    <submittedName>
        <fullName evidence="2">Prevent-host-death protein</fullName>
    </submittedName>
</protein>
<name>A0ABW1X4Y6_9ACTN</name>
<accession>A0ABW1X4Y6</accession>
<comment type="caution">
    <text evidence="2">The sequence shown here is derived from an EMBL/GenBank/DDBJ whole genome shotgun (WGS) entry which is preliminary data.</text>
</comment>
<dbReference type="InterPro" id="IPR036165">
    <property type="entry name" value="YefM-like_sf"/>
</dbReference>
<evidence type="ECO:0000313" key="3">
    <source>
        <dbReference type="Proteomes" id="UP001596266"/>
    </source>
</evidence>
<gene>
    <name evidence="2" type="ORF">ACFP57_09505</name>
</gene>
<evidence type="ECO:0000313" key="2">
    <source>
        <dbReference type="EMBL" id="MFC6397212.1"/>
    </source>
</evidence>